<accession>A0A918R6N4</accession>
<dbReference type="InterPro" id="IPR053812">
    <property type="entry name" value="HTH_Sigma70_ECF-like"/>
</dbReference>
<keyword evidence="6" id="KW-1185">Reference proteome</keyword>
<dbReference type="SUPFAM" id="SSF88659">
    <property type="entry name" value="Sigma3 and sigma4 domains of RNA polymerase sigma factors"/>
    <property type="match status" value="1"/>
</dbReference>
<dbReference type="NCBIfam" id="TIGR02999">
    <property type="entry name" value="Sig-70_X6"/>
    <property type="match status" value="1"/>
</dbReference>
<evidence type="ECO:0000259" key="4">
    <source>
        <dbReference type="Pfam" id="PF07638"/>
    </source>
</evidence>
<dbReference type="Proteomes" id="UP000636004">
    <property type="component" value="Unassembled WGS sequence"/>
</dbReference>
<evidence type="ECO:0000256" key="3">
    <source>
        <dbReference type="ARBA" id="ARBA00023163"/>
    </source>
</evidence>
<dbReference type="PANTHER" id="PTHR43133">
    <property type="entry name" value="RNA POLYMERASE ECF-TYPE SIGMA FACTO"/>
    <property type="match status" value="1"/>
</dbReference>
<comment type="caution">
    <text evidence="5">The sequence shown here is derived from an EMBL/GenBank/DDBJ whole genome shotgun (WGS) entry which is preliminary data.</text>
</comment>
<reference evidence="5" key="1">
    <citation type="journal article" date="2014" name="Int. J. Syst. Evol. Microbiol.">
        <title>Complete genome sequence of Corynebacterium casei LMG S-19264T (=DSM 44701T), isolated from a smear-ripened cheese.</title>
        <authorList>
            <consortium name="US DOE Joint Genome Institute (JGI-PGF)"/>
            <person name="Walter F."/>
            <person name="Albersmeier A."/>
            <person name="Kalinowski J."/>
            <person name="Ruckert C."/>
        </authorList>
    </citation>
    <scope>NUCLEOTIDE SEQUENCE</scope>
    <source>
        <strain evidence="5">KCTC 12710</strain>
    </source>
</reference>
<keyword evidence="3" id="KW-0804">Transcription</keyword>
<dbReference type="AlphaFoldDB" id="A0A918R6N4"/>
<keyword evidence="2" id="KW-0731">Sigma factor</keyword>
<evidence type="ECO:0000256" key="1">
    <source>
        <dbReference type="ARBA" id="ARBA00023015"/>
    </source>
</evidence>
<evidence type="ECO:0000313" key="6">
    <source>
        <dbReference type="Proteomes" id="UP000636004"/>
    </source>
</evidence>
<dbReference type="InterPro" id="IPR036388">
    <property type="entry name" value="WH-like_DNA-bd_sf"/>
</dbReference>
<gene>
    <name evidence="5" type="ORF">GCM10007028_25000</name>
</gene>
<name>A0A918R6N4_9FLAO</name>
<dbReference type="NCBIfam" id="TIGR02937">
    <property type="entry name" value="sigma70-ECF"/>
    <property type="match status" value="1"/>
</dbReference>
<dbReference type="InterPro" id="IPR014284">
    <property type="entry name" value="RNA_pol_sigma-70_dom"/>
</dbReference>
<organism evidence="5 6">
    <name type="scientific">Algibacter mikhailovii</name>
    <dbReference type="NCBI Taxonomy" id="425498"/>
    <lineage>
        <taxon>Bacteria</taxon>
        <taxon>Pseudomonadati</taxon>
        <taxon>Bacteroidota</taxon>
        <taxon>Flavobacteriia</taxon>
        <taxon>Flavobacteriales</taxon>
        <taxon>Flavobacteriaceae</taxon>
        <taxon>Algibacter</taxon>
    </lineage>
</organism>
<protein>
    <submittedName>
        <fullName evidence="5">DNA-directed RNA polymerase sigma-70 factor</fullName>
    </submittedName>
</protein>
<sequence length="199" mass="23121">MSIPLFINLNNMSKNKKHEVTQLLHNIGTNNKSADLYPLVYDNLHEIAEKLYRRERPGHTLQPTILVNEAYMSLVDQDQIDWKGRSHFFAVSAQAIRRVLVHHARKKNAIKRGSGEYHLDLEEGLTYSVEKDEIMLSLDEALEHLEKLHERQAKVVELKFFGGMKMQEIADELGVSIKTIEIDWKVAKAWLKKFMRSDI</sequence>
<keyword evidence="1" id="KW-0805">Transcription regulation</keyword>
<keyword evidence="5" id="KW-0240">DNA-directed RNA polymerase</keyword>
<evidence type="ECO:0000256" key="2">
    <source>
        <dbReference type="ARBA" id="ARBA00023082"/>
    </source>
</evidence>
<dbReference type="Gene3D" id="1.10.10.10">
    <property type="entry name" value="Winged helix-like DNA-binding domain superfamily/Winged helix DNA-binding domain"/>
    <property type="match status" value="1"/>
</dbReference>
<dbReference type="GO" id="GO:0000428">
    <property type="term" value="C:DNA-directed RNA polymerase complex"/>
    <property type="evidence" value="ECO:0007669"/>
    <property type="project" value="UniProtKB-KW"/>
</dbReference>
<dbReference type="Pfam" id="PF07638">
    <property type="entry name" value="Sigma70_ECF"/>
    <property type="match status" value="1"/>
</dbReference>
<dbReference type="EMBL" id="BMWZ01000005">
    <property type="protein sequence ID" value="GGZ85732.1"/>
    <property type="molecule type" value="Genomic_DNA"/>
</dbReference>
<evidence type="ECO:0000313" key="5">
    <source>
        <dbReference type="EMBL" id="GGZ85732.1"/>
    </source>
</evidence>
<dbReference type="InterPro" id="IPR013324">
    <property type="entry name" value="RNA_pol_sigma_r3/r4-like"/>
</dbReference>
<dbReference type="PANTHER" id="PTHR43133:SF39">
    <property type="entry name" value="SIMILAR TO RNA POLYMERASE SIGMA-E FACTOR"/>
    <property type="match status" value="1"/>
</dbReference>
<dbReference type="InterPro" id="IPR011517">
    <property type="entry name" value="RNA_pol_sigma70_ECF-like"/>
</dbReference>
<proteinExistence type="predicted"/>
<dbReference type="CDD" id="cd06171">
    <property type="entry name" value="Sigma70_r4"/>
    <property type="match status" value="1"/>
</dbReference>
<dbReference type="InterPro" id="IPR039425">
    <property type="entry name" value="RNA_pol_sigma-70-like"/>
</dbReference>
<feature type="domain" description="RNA polymerase sigma-70 ECF-like HTH" evidence="4">
    <location>
        <begin position="18"/>
        <end position="196"/>
    </location>
</feature>
<dbReference type="GO" id="GO:0006352">
    <property type="term" value="P:DNA-templated transcription initiation"/>
    <property type="evidence" value="ECO:0007669"/>
    <property type="project" value="InterPro"/>
</dbReference>
<dbReference type="GO" id="GO:0016987">
    <property type="term" value="F:sigma factor activity"/>
    <property type="evidence" value="ECO:0007669"/>
    <property type="project" value="UniProtKB-KW"/>
</dbReference>
<reference evidence="5" key="2">
    <citation type="submission" date="2020-09" db="EMBL/GenBank/DDBJ databases">
        <authorList>
            <person name="Sun Q."/>
            <person name="Kim S."/>
        </authorList>
    </citation>
    <scope>NUCLEOTIDE SEQUENCE</scope>
    <source>
        <strain evidence="5">KCTC 12710</strain>
    </source>
</reference>